<dbReference type="GO" id="GO:0031267">
    <property type="term" value="F:small GTPase binding"/>
    <property type="evidence" value="ECO:0007669"/>
    <property type="project" value="TreeGrafter"/>
</dbReference>
<dbReference type="PANTHER" id="PTHR23101">
    <property type="entry name" value="RAB GDP/GTP EXCHANGE FACTOR"/>
    <property type="match status" value="1"/>
</dbReference>
<dbReference type="Pfam" id="PF02204">
    <property type="entry name" value="VPS9"/>
    <property type="match status" value="1"/>
</dbReference>
<evidence type="ECO:0000259" key="3">
    <source>
        <dbReference type="PROSITE" id="PS51205"/>
    </source>
</evidence>
<dbReference type="AlphaFoldDB" id="A0A376B6U9"/>
<accession>A0A376B6U9</accession>
<dbReference type="GO" id="GO:0005085">
    <property type="term" value="F:guanyl-nucleotide exchange factor activity"/>
    <property type="evidence" value="ECO:0007669"/>
    <property type="project" value="InterPro"/>
</dbReference>
<feature type="region of interest" description="Disordered" evidence="1">
    <location>
        <begin position="1"/>
        <end position="42"/>
    </location>
</feature>
<dbReference type="SMART" id="SM00167">
    <property type="entry name" value="VPS9"/>
    <property type="match status" value="1"/>
</dbReference>
<evidence type="ECO:0000313" key="4">
    <source>
        <dbReference type="EMBL" id="SSD60299.1"/>
    </source>
</evidence>
<dbReference type="InterPro" id="IPR037191">
    <property type="entry name" value="VPS9_dom_sf"/>
</dbReference>
<dbReference type="InterPro" id="IPR045046">
    <property type="entry name" value="Vps9-like"/>
</dbReference>
<dbReference type="GO" id="GO:0043130">
    <property type="term" value="F:ubiquitin binding"/>
    <property type="evidence" value="ECO:0007669"/>
    <property type="project" value="InterPro"/>
</dbReference>
<gene>
    <name evidence="4" type="ORF">SCODWIG_02060</name>
</gene>
<keyword evidence="5" id="KW-1185">Reference proteome</keyword>
<evidence type="ECO:0000256" key="1">
    <source>
        <dbReference type="SAM" id="MobiDB-lite"/>
    </source>
</evidence>
<dbReference type="Pfam" id="PF18151">
    <property type="entry name" value="DUF5601"/>
    <property type="match status" value="1"/>
</dbReference>
<dbReference type="Gene3D" id="1.20.1050.80">
    <property type="entry name" value="VPS9 domain"/>
    <property type="match status" value="1"/>
</dbReference>
<sequence>MSEDDFSNEVKSQNSGNSVNSPNNSNDRKIKKRSSSPSSVISSTTENSKIFDFKIFLKQLRDPRAEPIVKYTKSFIQNFYNSRRNYTCAEQVKLVCDFQSFIYEKFLIYEPFKSMKDLTNAKEGLEKLIMNKLYPKLFSPLATAVDAFVDVNLDGKFELQRLNYGKIVTPEMLEISNYDELGTHYNILDKFVKLATIELNKINNYRAPRDKMVCILNCCKVIYGILKKFQKISTADDFVPLLIYTLLKSDVKNLCSNCNYIECYRSKSFSTGESQYYLSSLQGAIKFILDMDKGSLRIKDEQQFDELYTKNQKLIEEERRTLLPLETATDTTIQNQPNSVANSGTFHLPNTDSVKAIFQNFLFPAENIRQEESHTIAPNNHSDEYDDHTNWQVALLELGHKEHKETIKNLQSMFPEIEVDIIEDICIAKNYNTGQVVDLLLDLCN</sequence>
<dbReference type="InterPro" id="IPR009060">
    <property type="entry name" value="UBA-like_sf"/>
</dbReference>
<dbReference type="SUPFAM" id="SSF46934">
    <property type="entry name" value="UBA-like"/>
    <property type="match status" value="1"/>
</dbReference>
<dbReference type="GO" id="GO:0005829">
    <property type="term" value="C:cytosol"/>
    <property type="evidence" value="ECO:0007669"/>
    <property type="project" value="TreeGrafter"/>
</dbReference>
<reference evidence="5" key="1">
    <citation type="submission" date="2018-06" db="EMBL/GenBank/DDBJ databases">
        <authorList>
            <person name="Guldener U."/>
        </authorList>
    </citation>
    <scope>NUCLEOTIDE SEQUENCE [LARGE SCALE GENOMIC DNA]</scope>
    <source>
        <strain evidence="5">UTAD17</strain>
    </source>
</reference>
<feature type="domain" description="VPS9" evidence="3">
    <location>
        <begin position="147"/>
        <end position="297"/>
    </location>
</feature>
<dbReference type="PANTHER" id="PTHR23101:SF25">
    <property type="entry name" value="GTPASE-ACTIVATING PROTEIN AND VPS9 DOMAIN-CONTAINING PROTEIN 1"/>
    <property type="match status" value="1"/>
</dbReference>
<name>A0A376B6U9_9ASCO</name>
<organism evidence="4 5">
    <name type="scientific">Saccharomycodes ludwigii</name>
    <dbReference type="NCBI Taxonomy" id="36035"/>
    <lineage>
        <taxon>Eukaryota</taxon>
        <taxon>Fungi</taxon>
        <taxon>Dikarya</taxon>
        <taxon>Ascomycota</taxon>
        <taxon>Saccharomycotina</taxon>
        <taxon>Saccharomycetes</taxon>
        <taxon>Saccharomycodales</taxon>
        <taxon>Saccharomycodaceae</taxon>
        <taxon>Saccharomycodes</taxon>
    </lineage>
</organism>
<dbReference type="VEuPathDB" id="FungiDB:SCODWIG_02060"/>
<dbReference type="PROSITE" id="PS51205">
    <property type="entry name" value="VPS9"/>
    <property type="match status" value="1"/>
</dbReference>
<dbReference type="GO" id="GO:0016192">
    <property type="term" value="P:vesicle-mediated transport"/>
    <property type="evidence" value="ECO:0007669"/>
    <property type="project" value="InterPro"/>
</dbReference>
<proteinExistence type="predicted"/>
<dbReference type="CDD" id="cd14369">
    <property type="entry name" value="CUE_VPS9_like"/>
    <property type="match status" value="1"/>
</dbReference>
<dbReference type="Pfam" id="PF02845">
    <property type="entry name" value="CUE"/>
    <property type="match status" value="1"/>
</dbReference>
<dbReference type="Gene3D" id="1.10.246.120">
    <property type="match status" value="1"/>
</dbReference>
<dbReference type="Proteomes" id="UP000262825">
    <property type="component" value="Unassembled WGS sequence"/>
</dbReference>
<evidence type="ECO:0000313" key="5">
    <source>
        <dbReference type="Proteomes" id="UP000262825"/>
    </source>
</evidence>
<feature type="domain" description="CUE" evidence="2">
    <location>
        <begin position="402"/>
        <end position="445"/>
    </location>
</feature>
<dbReference type="InterPro" id="IPR041545">
    <property type="entry name" value="DUF5601"/>
</dbReference>
<protein>
    <submittedName>
        <fullName evidence="4">Related to Vacuolar protein sorting-associated protein 9</fullName>
    </submittedName>
</protein>
<dbReference type="SMART" id="SM00546">
    <property type="entry name" value="CUE"/>
    <property type="match status" value="1"/>
</dbReference>
<dbReference type="InterPro" id="IPR041804">
    <property type="entry name" value="Vps9_CUE"/>
</dbReference>
<dbReference type="GO" id="GO:0030139">
    <property type="term" value="C:endocytic vesicle"/>
    <property type="evidence" value="ECO:0007669"/>
    <property type="project" value="TreeGrafter"/>
</dbReference>
<dbReference type="InterPro" id="IPR003123">
    <property type="entry name" value="VPS9"/>
</dbReference>
<feature type="compositionally biased region" description="Low complexity" evidence="1">
    <location>
        <begin position="12"/>
        <end position="25"/>
    </location>
</feature>
<evidence type="ECO:0000259" key="2">
    <source>
        <dbReference type="PROSITE" id="PS51140"/>
    </source>
</evidence>
<dbReference type="Gene3D" id="1.10.8.10">
    <property type="entry name" value="DNA helicase RuvA subunit, C-terminal domain"/>
    <property type="match status" value="1"/>
</dbReference>
<dbReference type="PROSITE" id="PS51140">
    <property type="entry name" value="CUE"/>
    <property type="match status" value="1"/>
</dbReference>
<dbReference type="InterPro" id="IPR003892">
    <property type="entry name" value="CUE"/>
</dbReference>
<dbReference type="SUPFAM" id="SSF109993">
    <property type="entry name" value="VPS9 domain"/>
    <property type="match status" value="1"/>
</dbReference>
<dbReference type="EMBL" id="UFAJ01000319">
    <property type="protein sequence ID" value="SSD60299.1"/>
    <property type="molecule type" value="Genomic_DNA"/>
</dbReference>